<dbReference type="EMBL" id="BK014662">
    <property type="protein sequence ID" value="DAD66774.1"/>
    <property type="molecule type" value="Genomic_DNA"/>
</dbReference>
<reference evidence="1" key="1">
    <citation type="journal article" date="2021" name="Proc. Natl. Acad. Sci. U.S.A.">
        <title>A Catalog of Tens of Thousands of Viruses from Human Metagenomes Reveals Hidden Associations with Chronic Diseases.</title>
        <authorList>
            <person name="Tisza M.J."/>
            <person name="Buck C.B."/>
        </authorList>
    </citation>
    <scope>NUCLEOTIDE SEQUENCE</scope>
    <source>
        <strain evidence="1">CtPuP5</strain>
    </source>
</reference>
<evidence type="ECO:0000313" key="1">
    <source>
        <dbReference type="EMBL" id="DAD66774.1"/>
    </source>
</evidence>
<proteinExistence type="predicted"/>
<sequence>MIIKKKMSMENLISRIPGLFPYILEDSYGIIKLHKAIDGDNGCYGKVIPDLKVNFTMTNPDNDNIVVFESGKFYSYRTLMNNYYRLKSLNRTLITSENALISYIEEGMGIFSVPSTIKGKLVPSFMFLVEMQEWWEWFQMMKPRCDCSKTPSNINDNDCCACAEYCDKGGNDMYDFLQSNVNKIDTIASKYYNYALNNSGSFGGSINMNLLLTQNIDDMGIGLTYSSEWVPGKKYHVGEIVLYNEESWILYEGSGGTSFTLCQMNDNNKFDEGFDYYGNYNGKIDEIEFDSAENAHWRRNVTNDISYLPTNCQYKFYKTNTGTNIDLLPINSYYVKDNDSYDKLLASTIDDVEITGSTNSKLTSLRRMKRLVDESGQESTPNSESNVDWCCLYEKGIVLNIQTWVDDNGNIVYYDNWEDMTVHNIQSPGNTVNTVTYSNSLIAFGDILEDIKLGDNNTIIFSYCIGAHLIGNGINTLTSTTEPTQYRFSDFTIDSNHKGIQYVETYYYDLDIFDYDVTKSPSENINGDGTQKKGEFYTVGSKTLIKSELGNSGKILNNILTDFTTKRTEPDYIYSKEYRTDDLIGVTFEPIVDVNVVVDRGINAAFERHLKLGEVKTLDDLVNYGNNFFNVKNVNE</sequence>
<name>A0A8S5LA47_9CAUD</name>
<organism evidence="1">
    <name type="scientific">Myoviridae sp. ctPuP5</name>
    <dbReference type="NCBI Taxonomy" id="2823543"/>
    <lineage>
        <taxon>Viruses</taxon>
        <taxon>Duplodnaviria</taxon>
        <taxon>Heunggongvirae</taxon>
        <taxon>Uroviricota</taxon>
        <taxon>Caudoviricetes</taxon>
    </lineage>
</organism>
<accession>A0A8S5LA47</accession>
<protein>
    <submittedName>
        <fullName evidence="1">Uncharacterized protein</fullName>
    </submittedName>
</protein>